<evidence type="ECO:0000256" key="8">
    <source>
        <dbReference type="SAM" id="Phobius"/>
    </source>
</evidence>
<keyword evidence="11" id="KW-1185">Reference proteome</keyword>
<dbReference type="PANTHER" id="PTHR43547:SF2">
    <property type="entry name" value="HYBRID SIGNAL TRANSDUCTION HISTIDINE KINASE C"/>
    <property type="match status" value="1"/>
</dbReference>
<keyword evidence="6" id="KW-0418">Kinase</keyword>
<dbReference type="GO" id="GO:0016020">
    <property type="term" value="C:membrane"/>
    <property type="evidence" value="ECO:0007669"/>
    <property type="project" value="UniProtKB-SubCell"/>
</dbReference>
<keyword evidence="4" id="KW-0597">Phosphoprotein</keyword>
<dbReference type="Gene3D" id="3.30.565.10">
    <property type="entry name" value="Histidine kinase-like ATPase, C-terminal domain"/>
    <property type="match status" value="1"/>
</dbReference>
<dbReference type="Pfam" id="PF02518">
    <property type="entry name" value="HATPase_c"/>
    <property type="match status" value="1"/>
</dbReference>
<feature type="transmembrane region" description="Helical" evidence="8">
    <location>
        <begin position="196"/>
        <end position="215"/>
    </location>
</feature>
<feature type="transmembrane region" description="Helical" evidence="8">
    <location>
        <begin position="67"/>
        <end position="86"/>
    </location>
</feature>
<dbReference type="CDD" id="cd00075">
    <property type="entry name" value="HATPase"/>
    <property type="match status" value="1"/>
</dbReference>
<comment type="subcellular location">
    <subcellularLocation>
        <location evidence="2">Membrane</location>
    </subcellularLocation>
</comment>
<dbReference type="CDD" id="cd00082">
    <property type="entry name" value="HisKA"/>
    <property type="match status" value="1"/>
</dbReference>
<dbReference type="PROSITE" id="PS50109">
    <property type="entry name" value="HIS_KIN"/>
    <property type="match status" value="1"/>
</dbReference>
<keyword evidence="8" id="KW-0812">Transmembrane</keyword>
<keyword evidence="8" id="KW-0472">Membrane</keyword>
<dbReference type="PRINTS" id="PR00344">
    <property type="entry name" value="BCTRLSENSOR"/>
</dbReference>
<evidence type="ECO:0000256" key="7">
    <source>
        <dbReference type="ARBA" id="ARBA00023012"/>
    </source>
</evidence>
<evidence type="ECO:0000313" key="11">
    <source>
        <dbReference type="Proteomes" id="UP000460287"/>
    </source>
</evidence>
<dbReference type="EC" id="2.7.13.3" evidence="3"/>
<comment type="caution">
    <text evidence="10">The sequence shown here is derived from an EMBL/GenBank/DDBJ whole genome shotgun (WGS) entry which is preliminary data.</text>
</comment>
<evidence type="ECO:0000256" key="6">
    <source>
        <dbReference type="ARBA" id="ARBA00022777"/>
    </source>
</evidence>
<gene>
    <name evidence="10" type="ORF">FYJ33_06375</name>
</gene>
<organism evidence="10 11">
    <name type="scientific">Inconstantimicrobium porci</name>
    <dbReference type="NCBI Taxonomy" id="2652291"/>
    <lineage>
        <taxon>Bacteria</taxon>
        <taxon>Bacillati</taxon>
        <taxon>Bacillota</taxon>
        <taxon>Clostridia</taxon>
        <taxon>Eubacteriales</taxon>
        <taxon>Clostridiaceae</taxon>
        <taxon>Inconstantimicrobium</taxon>
    </lineage>
</organism>
<feature type="transmembrane region" description="Helical" evidence="8">
    <location>
        <begin position="167"/>
        <end position="184"/>
    </location>
</feature>
<dbReference type="InterPro" id="IPR004358">
    <property type="entry name" value="Sig_transdc_His_kin-like_C"/>
</dbReference>
<evidence type="ECO:0000313" key="10">
    <source>
        <dbReference type="EMBL" id="MSR91042.1"/>
    </source>
</evidence>
<dbReference type="InterPro" id="IPR036890">
    <property type="entry name" value="HATPase_C_sf"/>
</dbReference>
<dbReference type="AlphaFoldDB" id="A0A7X2MXR6"/>
<reference evidence="10 11" key="1">
    <citation type="submission" date="2019-08" db="EMBL/GenBank/DDBJ databases">
        <title>In-depth cultivation of the pig gut microbiome towards novel bacterial diversity and tailored functional studies.</title>
        <authorList>
            <person name="Wylensek D."/>
            <person name="Hitch T.C.A."/>
            <person name="Clavel T."/>
        </authorList>
    </citation>
    <scope>NUCLEOTIDE SEQUENCE [LARGE SCALE GENOMIC DNA]</scope>
    <source>
        <strain evidence="10 11">WCA-383-APC-5B</strain>
    </source>
</reference>
<protein>
    <recommendedName>
        <fullName evidence="3">histidine kinase</fullName>
        <ecNumber evidence="3">2.7.13.3</ecNumber>
    </recommendedName>
</protein>
<feature type="domain" description="Histidine kinase" evidence="9">
    <location>
        <begin position="417"/>
        <end position="636"/>
    </location>
</feature>
<sequence>MVKVSKEFKLISAIAVISVILSFIVHGSIQAETLVTTFSVFTGSLYGAALIMIYNTDNKYISKFYKYLTVGFSGSAILTISFILLFKQGFSSIKVLNMLGKMFYITSFYQPCTLIFSFKNQDKEINYQRLILINIVFVLTSLAISYSDKIAFFNNVKALEVSINRDIVILLLASCYVYAWYLANSKKSNKNIEKRILFYINNYIISRVFILIVIIGTNPSKSTLRILFMYLLILIGDYFMVKILVSKIICQPEQIIYKELLDKSNSLKETVIELSKAKKDIEDNAEKSLKVINNIPVGILVLNDSKISFANEELLKMFNIVDKRVLIGKKLTDLIENSNTDFNMAMYHDKKIEKLNFSFNNVKLICSLHLVKVETLGGDDHIAIVENLSAKISIQKLHDQMERHKEQEVVKDDFLANLSHEFKTPINVIYSAIQMEDLSKRTGNISAITKYNDIIKKNCYRLIKLINNFIDATRLQQRTIKTSFKAINIVSLVEDTTMSVISYAENKGLTMTFDTDNEEIYVNADNLLIERVVLNLISNAIKYNKDNGHIDVLIETNENEACVKVKDTGIGISKEHQNRMFNRYERLDKKLAREKEGSGLGLNIVKEIIDLHKGRIEVISEEGGGTTISFSLPILKEGEFSYDYNDTSNCEIDSKLKYTAEVEMSDIME</sequence>
<dbReference type="InterPro" id="IPR036097">
    <property type="entry name" value="HisK_dim/P_sf"/>
</dbReference>
<evidence type="ECO:0000256" key="1">
    <source>
        <dbReference type="ARBA" id="ARBA00000085"/>
    </source>
</evidence>
<dbReference type="Pfam" id="PF00512">
    <property type="entry name" value="HisKA"/>
    <property type="match status" value="1"/>
</dbReference>
<dbReference type="SUPFAM" id="SSF47384">
    <property type="entry name" value="Homodimeric domain of signal transducing histidine kinase"/>
    <property type="match status" value="1"/>
</dbReference>
<dbReference type="SUPFAM" id="SSF55874">
    <property type="entry name" value="ATPase domain of HSP90 chaperone/DNA topoisomerase II/histidine kinase"/>
    <property type="match status" value="1"/>
</dbReference>
<dbReference type="RefSeq" id="WP_154530923.1">
    <property type="nucleotide sequence ID" value="NZ_VULX01000006.1"/>
</dbReference>
<evidence type="ECO:0000256" key="3">
    <source>
        <dbReference type="ARBA" id="ARBA00012438"/>
    </source>
</evidence>
<name>A0A7X2MXR6_9CLOT</name>
<dbReference type="Gene3D" id="3.30.450.20">
    <property type="entry name" value="PAS domain"/>
    <property type="match status" value="1"/>
</dbReference>
<evidence type="ECO:0000256" key="5">
    <source>
        <dbReference type="ARBA" id="ARBA00022679"/>
    </source>
</evidence>
<evidence type="ECO:0000256" key="4">
    <source>
        <dbReference type="ARBA" id="ARBA00022553"/>
    </source>
</evidence>
<dbReference type="InterPro" id="IPR003594">
    <property type="entry name" value="HATPase_dom"/>
</dbReference>
<keyword evidence="5" id="KW-0808">Transferase</keyword>
<comment type="catalytic activity">
    <reaction evidence="1">
        <text>ATP + protein L-histidine = ADP + protein N-phospho-L-histidine.</text>
        <dbReference type="EC" id="2.7.13.3"/>
    </reaction>
</comment>
<dbReference type="EMBL" id="VULX01000006">
    <property type="protein sequence ID" value="MSR91042.1"/>
    <property type="molecule type" value="Genomic_DNA"/>
</dbReference>
<feature type="transmembrane region" description="Helical" evidence="8">
    <location>
        <begin position="37"/>
        <end position="55"/>
    </location>
</feature>
<dbReference type="Gene3D" id="1.10.287.130">
    <property type="match status" value="1"/>
</dbReference>
<keyword evidence="7" id="KW-0902">Two-component regulatory system</keyword>
<keyword evidence="8" id="KW-1133">Transmembrane helix</keyword>
<feature type="transmembrane region" description="Helical" evidence="8">
    <location>
        <begin position="130"/>
        <end position="147"/>
    </location>
</feature>
<evidence type="ECO:0000256" key="2">
    <source>
        <dbReference type="ARBA" id="ARBA00004370"/>
    </source>
</evidence>
<feature type="transmembrane region" description="Helical" evidence="8">
    <location>
        <begin position="98"/>
        <end position="118"/>
    </location>
</feature>
<dbReference type="FunFam" id="3.30.565.10:FF:000006">
    <property type="entry name" value="Sensor histidine kinase WalK"/>
    <property type="match status" value="1"/>
</dbReference>
<dbReference type="PANTHER" id="PTHR43547">
    <property type="entry name" value="TWO-COMPONENT HISTIDINE KINASE"/>
    <property type="match status" value="1"/>
</dbReference>
<proteinExistence type="predicted"/>
<dbReference type="Proteomes" id="UP000460287">
    <property type="component" value="Unassembled WGS sequence"/>
</dbReference>
<feature type="transmembrane region" description="Helical" evidence="8">
    <location>
        <begin position="227"/>
        <end position="245"/>
    </location>
</feature>
<accession>A0A7X2MXR6</accession>
<dbReference type="InterPro" id="IPR005467">
    <property type="entry name" value="His_kinase_dom"/>
</dbReference>
<dbReference type="GO" id="GO:0000155">
    <property type="term" value="F:phosphorelay sensor kinase activity"/>
    <property type="evidence" value="ECO:0007669"/>
    <property type="project" value="InterPro"/>
</dbReference>
<evidence type="ECO:0000259" key="9">
    <source>
        <dbReference type="PROSITE" id="PS50109"/>
    </source>
</evidence>
<dbReference type="SMART" id="SM00388">
    <property type="entry name" value="HisKA"/>
    <property type="match status" value="1"/>
</dbReference>
<dbReference type="SMART" id="SM00387">
    <property type="entry name" value="HATPase_c"/>
    <property type="match status" value="1"/>
</dbReference>
<dbReference type="InterPro" id="IPR003661">
    <property type="entry name" value="HisK_dim/P_dom"/>
</dbReference>